<gene>
    <name evidence="2" type="ORF">SAMN05443248_7200</name>
</gene>
<dbReference type="PANTHER" id="PTHR43798">
    <property type="entry name" value="MONOACYLGLYCEROL LIPASE"/>
    <property type="match status" value="1"/>
</dbReference>
<dbReference type="InterPro" id="IPR000073">
    <property type="entry name" value="AB_hydrolase_1"/>
</dbReference>
<dbReference type="Gene3D" id="3.40.50.1820">
    <property type="entry name" value="alpha/beta hydrolase"/>
    <property type="match status" value="1"/>
</dbReference>
<dbReference type="EMBL" id="LT670817">
    <property type="protein sequence ID" value="SHH97102.1"/>
    <property type="molecule type" value="Genomic_DNA"/>
</dbReference>
<dbReference type="InterPro" id="IPR029058">
    <property type="entry name" value="AB_hydrolase_fold"/>
</dbReference>
<dbReference type="RefSeq" id="WP_079605462.1">
    <property type="nucleotide sequence ID" value="NZ_LT670817.1"/>
</dbReference>
<organism evidence="2 3">
    <name type="scientific">Bradyrhizobium erythrophlei</name>
    <dbReference type="NCBI Taxonomy" id="1437360"/>
    <lineage>
        <taxon>Bacteria</taxon>
        <taxon>Pseudomonadati</taxon>
        <taxon>Pseudomonadota</taxon>
        <taxon>Alphaproteobacteria</taxon>
        <taxon>Hyphomicrobiales</taxon>
        <taxon>Nitrobacteraceae</taxon>
        <taxon>Bradyrhizobium</taxon>
    </lineage>
</organism>
<dbReference type="OrthoDB" id="9780765at2"/>
<protein>
    <submittedName>
        <fullName evidence="2">Pimeloyl-ACP methyl ester carboxylesterase</fullName>
    </submittedName>
</protein>
<evidence type="ECO:0000313" key="2">
    <source>
        <dbReference type="EMBL" id="SHH97102.1"/>
    </source>
</evidence>
<name>A0A1M5XBT0_9BRAD</name>
<evidence type="ECO:0000259" key="1">
    <source>
        <dbReference type="Pfam" id="PF12697"/>
    </source>
</evidence>
<evidence type="ECO:0000313" key="3">
    <source>
        <dbReference type="Proteomes" id="UP000189796"/>
    </source>
</evidence>
<proteinExistence type="predicted"/>
<dbReference type="InterPro" id="IPR050266">
    <property type="entry name" value="AB_hydrolase_sf"/>
</dbReference>
<accession>A0A1M5XBT0</accession>
<dbReference type="SUPFAM" id="SSF53474">
    <property type="entry name" value="alpha/beta-Hydrolases"/>
    <property type="match status" value="1"/>
</dbReference>
<dbReference type="AlphaFoldDB" id="A0A1M5XBT0"/>
<dbReference type="Proteomes" id="UP000189796">
    <property type="component" value="Chromosome I"/>
</dbReference>
<sequence>MQTLRVNGYDMAYLEVGAGAPLVCVHGTLGDFRTWSAVLGPLSKARRMISLSLGHFFPEHWNGVGDDYTMAQHVADVIGFIEQLETGPVDLMGHSRGGHISFRVAQQRPDLLRKLILAEPGGELDRSLDPAAVPGPSPRAARFAALAEKIAGGDIDGGLMVFFDAIEGDGAWARLPAAPKQQLRDNAFTLIGQVGENRQPYKRVEAESIRMPTLFVGGTDTRGALPAVLRALAAHVAGAQTAMIPGAGHWMFEQAPQEFCRIVLGFLAR</sequence>
<dbReference type="Pfam" id="PF12697">
    <property type="entry name" value="Abhydrolase_6"/>
    <property type="match status" value="1"/>
</dbReference>
<reference evidence="2 3" key="1">
    <citation type="submission" date="2016-11" db="EMBL/GenBank/DDBJ databases">
        <authorList>
            <person name="Jaros S."/>
            <person name="Januszkiewicz K."/>
            <person name="Wedrychowicz H."/>
        </authorList>
    </citation>
    <scope>NUCLEOTIDE SEQUENCE [LARGE SCALE GENOMIC DNA]</scope>
    <source>
        <strain evidence="2 3">GAS138</strain>
    </source>
</reference>
<feature type="domain" description="AB hydrolase-1" evidence="1">
    <location>
        <begin position="22"/>
        <end position="261"/>
    </location>
</feature>